<evidence type="ECO:0000256" key="1">
    <source>
        <dbReference type="SAM" id="Phobius"/>
    </source>
</evidence>
<evidence type="ECO:0000313" key="2">
    <source>
        <dbReference type="EMBL" id="KHK95692.1"/>
    </source>
</evidence>
<keyword evidence="1" id="KW-0812">Transmembrane</keyword>
<keyword evidence="3" id="KW-1185">Reference proteome</keyword>
<evidence type="ECO:0000313" key="3">
    <source>
        <dbReference type="Proteomes" id="UP000031030"/>
    </source>
</evidence>
<dbReference type="Gene3D" id="3.40.720.10">
    <property type="entry name" value="Alkaline Phosphatase, subunit A"/>
    <property type="match status" value="1"/>
</dbReference>
<feature type="transmembrane region" description="Helical" evidence="1">
    <location>
        <begin position="143"/>
        <end position="162"/>
    </location>
</feature>
<dbReference type="STRING" id="1348253.LK09_18575"/>
<organism evidence="2 3">
    <name type="scientific">Microbacterium mangrovi</name>
    <dbReference type="NCBI Taxonomy" id="1348253"/>
    <lineage>
        <taxon>Bacteria</taxon>
        <taxon>Bacillati</taxon>
        <taxon>Actinomycetota</taxon>
        <taxon>Actinomycetes</taxon>
        <taxon>Micrococcales</taxon>
        <taxon>Microbacteriaceae</taxon>
        <taxon>Microbacterium</taxon>
    </lineage>
</organism>
<proteinExistence type="predicted"/>
<feature type="transmembrane region" description="Helical" evidence="1">
    <location>
        <begin position="107"/>
        <end position="131"/>
    </location>
</feature>
<keyword evidence="1" id="KW-1133">Transmembrane helix</keyword>
<sequence length="530" mass="55486">MLGLAIACLVVVPLIPGILAAGEPTAGEFVRIPAESVIVLLVLALLPWRAARIPVAMLFGAVVVAALLLAGIDRGYLAALGTHFDPADLQQLPEAFGVVADALGRPAAWALLGVVAVLVVGTGAVLAWAALRTDAALRARRQGPTALAAVAGAWTVSALLALQAGVVQPAAAAASVDTIGTAVARASAARAAALALERQIVDDPMAGVPASRLLGALRGKDVVLVFVESYGQVAVQGTAFSAGVDDVLRRGTAELTASGYGSRSAWLTSPTFGGISWLAHATLQTGLWIPTQTAYDQVIGSRRLTLSDAFLRAGWQTVSDVPSDAQPWPPAKTFYHDQTVLNALNTGYAGPTFGYARIPDEYTLKWFADHVLRPGHRPLFAEIDLVSSHTPWAPLPRLVPWAVAGDGTVYDSQPAQSSSAAAVWQHPETVQEFYGRSIQYSLGSVLTFLRHAHDPNLVVIALGDHQPATIVSGAGANHRVPVSIIAKDPAVLHAIAGWQWQAGLLPAPDAPLWRMDAFRDRFLAAFAAAG</sequence>
<dbReference type="InterPro" id="IPR017850">
    <property type="entry name" value="Alkaline_phosphatase_core_sf"/>
</dbReference>
<dbReference type="SUPFAM" id="SSF53649">
    <property type="entry name" value="Alkaline phosphatase-like"/>
    <property type="match status" value="1"/>
</dbReference>
<dbReference type="EMBL" id="JTDK01000020">
    <property type="protein sequence ID" value="KHK95692.1"/>
    <property type="molecule type" value="Genomic_DNA"/>
</dbReference>
<dbReference type="AlphaFoldDB" id="A0A0B2A289"/>
<comment type="caution">
    <text evidence="2">The sequence shown here is derived from an EMBL/GenBank/DDBJ whole genome shotgun (WGS) entry which is preliminary data.</text>
</comment>
<keyword evidence="1" id="KW-0472">Membrane</keyword>
<gene>
    <name evidence="2" type="ORF">LK09_18575</name>
</gene>
<feature type="transmembrane region" description="Helical" evidence="1">
    <location>
        <begin position="55"/>
        <end position="72"/>
    </location>
</feature>
<dbReference type="Proteomes" id="UP000031030">
    <property type="component" value="Unassembled WGS sequence"/>
</dbReference>
<protein>
    <recommendedName>
        <fullName evidence="4">CDP-alcohol phosphatidyltransferase</fullName>
    </recommendedName>
</protein>
<name>A0A0B2A289_9MICO</name>
<feature type="transmembrane region" description="Helical" evidence="1">
    <location>
        <begin position="30"/>
        <end position="48"/>
    </location>
</feature>
<evidence type="ECO:0008006" key="4">
    <source>
        <dbReference type="Google" id="ProtNLM"/>
    </source>
</evidence>
<accession>A0A0B2A289</accession>
<reference evidence="2 3" key="1">
    <citation type="submission" date="2014-11" db="EMBL/GenBank/DDBJ databases">
        <title>Genome sequence of Microbacterium mangrovi MUSC 115(T).</title>
        <authorList>
            <person name="Lee L.-H."/>
        </authorList>
    </citation>
    <scope>NUCLEOTIDE SEQUENCE [LARGE SCALE GENOMIC DNA]</scope>
    <source>
        <strain evidence="2 3">MUSC 115</strain>
    </source>
</reference>